<proteinExistence type="predicted"/>
<dbReference type="Gene3D" id="1.10.260.40">
    <property type="entry name" value="lambda repressor-like DNA-binding domains"/>
    <property type="match status" value="1"/>
</dbReference>
<dbReference type="Proteomes" id="UP000050816">
    <property type="component" value="Unassembled WGS sequence"/>
</dbReference>
<evidence type="ECO:0000313" key="2">
    <source>
        <dbReference type="EMBL" id="KRL88833.1"/>
    </source>
</evidence>
<dbReference type="EMBL" id="AZFK01000063">
    <property type="protein sequence ID" value="KRL88833.1"/>
    <property type="molecule type" value="Genomic_DNA"/>
</dbReference>
<dbReference type="AlphaFoldDB" id="A0A0R1U6J5"/>
<reference evidence="2 3" key="1">
    <citation type="journal article" date="2015" name="Genome Announc.">
        <title>Expanding the biotechnology potential of lactobacilli through comparative genomics of 213 strains and associated genera.</title>
        <authorList>
            <person name="Sun Z."/>
            <person name="Harris H.M."/>
            <person name="McCann A."/>
            <person name="Guo C."/>
            <person name="Argimon S."/>
            <person name="Zhang W."/>
            <person name="Yang X."/>
            <person name="Jeffery I.B."/>
            <person name="Cooney J.C."/>
            <person name="Kagawa T.F."/>
            <person name="Liu W."/>
            <person name="Song Y."/>
            <person name="Salvetti E."/>
            <person name="Wrobel A."/>
            <person name="Rasinkangas P."/>
            <person name="Parkhill J."/>
            <person name="Rea M.C."/>
            <person name="O'Sullivan O."/>
            <person name="Ritari J."/>
            <person name="Douillard F.P."/>
            <person name="Paul Ross R."/>
            <person name="Yang R."/>
            <person name="Briner A.E."/>
            <person name="Felis G.E."/>
            <person name="de Vos W.M."/>
            <person name="Barrangou R."/>
            <person name="Klaenhammer T.R."/>
            <person name="Caufield P.W."/>
            <person name="Cui Y."/>
            <person name="Zhang H."/>
            <person name="O'Toole P.W."/>
        </authorList>
    </citation>
    <scope>NUCLEOTIDE SEQUENCE [LARGE SCALE GENOMIC DNA]</scope>
    <source>
        <strain evidence="2 3">DSM 15946</strain>
    </source>
</reference>
<dbReference type="InterPro" id="IPR001387">
    <property type="entry name" value="Cro/C1-type_HTH"/>
</dbReference>
<dbReference type="RefSeq" id="WP_019205540.1">
    <property type="nucleotide sequence ID" value="NZ_AZFK01000063.1"/>
</dbReference>
<sequence>MISVVDNYMKNKGITITDIAKASGISISTLSNAFKKPVANWSIRILNGLAATTFDDPAQVLTELQPRPFKYVVDDDKQTIQGFHIEDPHLFWVVEAAVHNSVMEGWQPTKADIMDTYRVITEPQPELERDFKQIFGDDHGDK</sequence>
<accession>A0A0R1U6J5</accession>
<dbReference type="PATRIC" id="fig|1423760.3.peg.43"/>
<dbReference type="SUPFAM" id="SSF47413">
    <property type="entry name" value="lambda repressor-like DNA-binding domains"/>
    <property type="match status" value="1"/>
</dbReference>
<evidence type="ECO:0000313" key="3">
    <source>
        <dbReference type="Proteomes" id="UP000050816"/>
    </source>
</evidence>
<evidence type="ECO:0000259" key="1">
    <source>
        <dbReference type="Pfam" id="PF13443"/>
    </source>
</evidence>
<name>A0A0R1U6J5_9LACO</name>
<comment type="caution">
    <text evidence="2">The sequence shown here is derived from an EMBL/GenBank/DDBJ whole genome shotgun (WGS) entry which is preliminary data.</text>
</comment>
<dbReference type="GO" id="GO:0003677">
    <property type="term" value="F:DNA binding"/>
    <property type="evidence" value="ECO:0007669"/>
    <property type="project" value="InterPro"/>
</dbReference>
<protein>
    <recommendedName>
        <fullName evidence="1">HTH cro/C1-type domain-containing protein</fullName>
    </recommendedName>
</protein>
<dbReference type="Pfam" id="PF13443">
    <property type="entry name" value="HTH_26"/>
    <property type="match status" value="1"/>
</dbReference>
<feature type="domain" description="HTH cro/C1-type" evidence="1">
    <location>
        <begin position="6"/>
        <end position="51"/>
    </location>
</feature>
<gene>
    <name evidence="2" type="ORF">FC43_GL000039</name>
</gene>
<organism evidence="2 3">
    <name type="scientific">Limosilactobacillus ingluviei DSM 15946</name>
    <dbReference type="NCBI Taxonomy" id="1423760"/>
    <lineage>
        <taxon>Bacteria</taxon>
        <taxon>Bacillati</taxon>
        <taxon>Bacillota</taxon>
        <taxon>Bacilli</taxon>
        <taxon>Lactobacillales</taxon>
        <taxon>Lactobacillaceae</taxon>
        <taxon>Limosilactobacillus</taxon>
    </lineage>
</organism>
<dbReference type="InterPro" id="IPR010982">
    <property type="entry name" value="Lambda_DNA-bd_dom_sf"/>
</dbReference>
<dbReference type="GeneID" id="82933315"/>